<dbReference type="KEGG" id="afn:Acfer_1050"/>
<evidence type="ECO:0000313" key="3">
    <source>
        <dbReference type="Proteomes" id="UP000001902"/>
    </source>
</evidence>
<dbReference type="HOGENOM" id="CLU_1431762_0_0_9"/>
<protein>
    <recommendedName>
        <fullName evidence="1">Helix-turn-helix domain-containing protein</fullName>
    </recommendedName>
</protein>
<reference evidence="2 3" key="1">
    <citation type="journal article" date="2010" name="Stand. Genomic Sci.">
        <title>Complete genome sequence of Acidaminococcus fermentans type strain (VR4).</title>
        <authorList>
            <person name="Chang Y.J."/>
            <person name="Pukall R."/>
            <person name="Saunders E."/>
            <person name="Lapidus A."/>
            <person name="Copeland A."/>
            <person name="Nolan M."/>
            <person name="Glavina Del Rio T."/>
            <person name="Lucas S."/>
            <person name="Chen F."/>
            <person name="Tice H."/>
            <person name="Cheng J.F."/>
            <person name="Han C."/>
            <person name="Detter J.C."/>
            <person name="Bruce D."/>
            <person name="Goodwin L."/>
            <person name="Pitluck S."/>
            <person name="Mikhailova N."/>
            <person name="Liolios K."/>
            <person name="Pati A."/>
            <person name="Ivanova N."/>
            <person name="Mavromatis K."/>
            <person name="Chen A."/>
            <person name="Palaniappan K."/>
            <person name="Land M."/>
            <person name="Hauser L."/>
            <person name="Jeffries C.D."/>
            <person name="Brettin T."/>
            <person name="Rohde M."/>
            <person name="Goker M."/>
            <person name="Bristow J."/>
            <person name="Eisen J.A."/>
            <person name="Markowitz V."/>
            <person name="Hugenholtz P."/>
            <person name="Kyrpides N.C."/>
            <person name="Klenk H.P."/>
        </authorList>
    </citation>
    <scope>NUCLEOTIDE SEQUENCE [LARGE SCALE GENOMIC DNA]</scope>
    <source>
        <strain evidence="3">ATCC 25085 / DSM 20731 / CCUG 9996 / CIP 106432 / VR4</strain>
    </source>
</reference>
<evidence type="ECO:0000259" key="1">
    <source>
        <dbReference type="Pfam" id="PF20038"/>
    </source>
</evidence>
<dbReference type="OrthoDB" id="1710385at2"/>
<dbReference type="RefSeq" id="WP_012938409.1">
    <property type="nucleotide sequence ID" value="NC_013740.1"/>
</dbReference>
<dbReference type="Proteomes" id="UP000001902">
    <property type="component" value="Chromosome"/>
</dbReference>
<proteinExistence type="predicted"/>
<feature type="domain" description="Helix-turn-helix" evidence="1">
    <location>
        <begin position="2"/>
        <end position="59"/>
    </location>
</feature>
<name>D2RK18_ACIFV</name>
<dbReference type="GeneID" id="78334780"/>
<dbReference type="Pfam" id="PF20038">
    <property type="entry name" value="HTH_59"/>
    <property type="match status" value="1"/>
</dbReference>
<keyword evidence="3" id="KW-1185">Reference proteome</keyword>
<dbReference type="EMBL" id="CP001859">
    <property type="protein sequence ID" value="ADB47420.1"/>
    <property type="molecule type" value="Genomic_DNA"/>
</dbReference>
<gene>
    <name evidence="2" type="ordered locus">Acfer_1050</name>
</gene>
<sequence>MLNDVMTLAEASVIWGIKYEGLLKCITAGPLDQPKFHDDEVDKIQDTWVVTRQAMERLFWPMRTITADTAYMLAQLECPGALITNYYETERGFVFSGRWYGGGLPKVEKKTGRVGWYLEEWGNRDKAKWKATENLFMGSFEASLGPIYDSIKEKQEIVRKNQLPGVHNPYPKSKEHKTLFQKFLDKIGW</sequence>
<accession>D2RK18</accession>
<organism evidence="2 3">
    <name type="scientific">Acidaminococcus fermentans (strain ATCC 25085 / DSM 20731 / CCUG 9996 / CIP 106432 / VR4)</name>
    <dbReference type="NCBI Taxonomy" id="591001"/>
    <lineage>
        <taxon>Bacteria</taxon>
        <taxon>Bacillati</taxon>
        <taxon>Bacillota</taxon>
        <taxon>Negativicutes</taxon>
        <taxon>Acidaminococcales</taxon>
        <taxon>Acidaminococcaceae</taxon>
        <taxon>Acidaminococcus</taxon>
    </lineage>
</organism>
<evidence type="ECO:0000313" key="2">
    <source>
        <dbReference type="EMBL" id="ADB47420.1"/>
    </source>
</evidence>
<dbReference type="AlphaFoldDB" id="D2RK18"/>
<dbReference type="InterPro" id="IPR045403">
    <property type="entry name" value="HTH_59_Firmicutes_type"/>
</dbReference>